<feature type="coiled-coil region" evidence="1">
    <location>
        <begin position="562"/>
        <end position="625"/>
    </location>
</feature>
<protein>
    <submittedName>
        <fullName evidence="3">Uncharacterized protein</fullName>
    </submittedName>
</protein>
<feature type="coiled-coil region" evidence="1">
    <location>
        <begin position="410"/>
        <end position="444"/>
    </location>
</feature>
<dbReference type="Proteomes" id="UP001234989">
    <property type="component" value="Chromosome 9"/>
</dbReference>
<feature type="region of interest" description="Disordered" evidence="2">
    <location>
        <begin position="633"/>
        <end position="667"/>
    </location>
</feature>
<proteinExistence type="predicted"/>
<organism evidence="3 4">
    <name type="scientific">Solanum verrucosum</name>
    <dbReference type="NCBI Taxonomy" id="315347"/>
    <lineage>
        <taxon>Eukaryota</taxon>
        <taxon>Viridiplantae</taxon>
        <taxon>Streptophyta</taxon>
        <taxon>Embryophyta</taxon>
        <taxon>Tracheophyta</taxon>
        <taxon>Spermatophyta</taxon>
        <taxon>Magnoliopsida</taxon>
        <taxon>eudicotyledons</taxon>
        <taxon>Gunneridae</taxon>
        <taxon>Pentapetalae</taxon>
        <taxon>asterids</taxon>
        <taxon>lamiids</taxon>
        <taxon>Solanales</taxon>
        <taxon>Solanaceae</taxon>
        <taxon>Solanoideae</taxon>
        <taxon>Solaneae</taxon>
        <taxon>Solanum</taxon>
    </lineage>
</organism>
<gene>
    <name evidence="3" type="ORF">MTR67_038245</name>
</gene>
<keyword evidence="1" id="KW-0175">Coiled coil</keyword>
<name>A0AAF0UEX5_SOLVR</name>
<evidence type="ECO:0000256" key="1">
    <source>
        <dbReference type="SAM" id="Coils"/>
    </source>
</evidence>
<reference evidence="3" key="1">
    <citation type="submission" date="2023-08" db="EMBL/GenBank/DDBJ databases">
        <title>A de novo genome assembly of Solanum verrucosum Schlechtendal, a Mexican diploid species geographically isolated from the other diploid A-genome species in potato relatives.</title>
        <authorList>
            <person name="Hosaka K."/>
        </authorList>
    </citation>
    <scope>NUCLEOTIDE SEQUENCE</scope>
    <source>
        <tissue evidence="3">Young leaves</tissue>
    </source>
</reference>
<evidence type="ECO:0000256" key="2">
    <source>
        <dbReference type="SAM" id="MobiDB-lite"/>
    </source>
</evidence>
<feature type="compositionally biased region" description="Basic and acidic residues" evidence="2">
    <location>
        <begin position="638"/>
        <end position="650"/>
    </location>
</feature>
<dbReference type="PANTHER" id="PTHR34121">
    <property type="entry name" value="MYOSIN-11"/>
    <property type="match status" value="1"/>
</dbReference>
<evidence type="ECO:0000313" key="4">
    <source>
        <dbReference type="Proteomes" id="UP001234989"/>
    </source>
</evidence>
<accession>A0AAF0UEX5</accession>
<sequence>MSWLRSAVSKAVEVGGAGNRNISRNLRYYADSVVQQASNAVSGGAKLFLDRSGSRSFQNFKQAVKTLEELSVSCRGVERVQLLRRWLVALKEIERLSLPLPVSEHVSSPKSIDSIYTTDDDRSSPREPILVLYYDPDLGGEPLNFRDVFLSSQALEGMILSMILEAPDTEEVSLLMEIFGLCLTGGKEVREATMSSIKVLAKAFSSYKEEVLANKEELLLHAQGAIAGLKINADIMRIDSEVSNIHQKLDKVILQLPSSKHEKDSSSVATNATSEASWISFPLFVFYQIMLSNNEFAKDAIVEKAENFLGGGGVKALKEALSQLQFLSKMEALLLQKKALLGRDVPESQSKRVFKLKVLSESLSSSTSKTEDRISENRIQKEGALKFRITKTSEISQLEKVALFYYWVNLQELEDEINALENQRDELEAALKKVKVALVSANARLYNAREERDQFDEANNQILQHFKVKEDELSKSMTLYKAEADVCDAFISFLEDSWTFESSHIRQKQKQVNDELDKCEDYLVNLAIHVLSMYKDELGPSIANLRELGENLKRPEIINNEKMETVEVKRRLEEEYMDAEAKLVTVFSVVDGIKRQFYGQDGTISRKGDEKLKELLDTLQKLEDDFESINRPTLELETLGKTEAKSKETLESSPSSSPTQPTNDDSASFVDALPRIQTPRPDHTSNAETLVLTPRRWMRENVRRSLSLAINQTTGTLESSFKSPKHRKGKSMDPAAELSRLKLELELENDSRIHPSEEINDWESDVIDKERLHFK</sequence>
<dbReference type="AlphaFoldDB" id="A0AAF0UEX5"/>
<dbReference type="PANTHER" id="PTHR34121:SF10">
    <property type="entry name" value="KINESIN-LIKE PROTEIN KIF15"/>
    <property type="match status" value="1"/>
</dbReference>
<evidence type="ECO:0000313" key="3">
    <source>
        <dbReference type="EMBL" id="WMV44860.1"/>
    </source>
</evidence>
<dbReference type="EMBL" id="CP133620">
    <property type="protein sequence ID" value="WMV44860.1"/>
    <property type="molecule type" value="Genomic_DNA"/>
</dbReference>
<keyword evidence="4" id="KW-1185">Reference proteome</keyword>